<keyword evidence="3" id="KW-0722">Serine protease inhibitor</keyword>
<feature type="non-terminal residue" evidence="4">
    <location>
        <position position="1"/>
    </location>
</feature>
<comment type="similarity">
    <text evidence="1">Belongs to the protease inhibitor I13 (potato type I serine protease inhibitor) family.</text>
</comment>
<dbReference type="AlphaFoldDB" id="A0A1J6KDX5"/>
<dbReference type="Gramene" id="OIT23136">
    <property type="protein sequence ID" value="OIT23136"/>
    <property type="gene ID" value="A4A49_64800"/>
</dbReference>
<dbReference type="GO" id="GO:0009611">
    <property type="term" value="P:response to wounding"/>
    <property type="evidence" value="ECO:0007669"/>
    <property type="project" value="InterPro"/>
</dbReference>
<protein>
    <submittedName>
        <fullName evidence="4">Uncharacterized protein</fullName>
    </submittedName>
</protein>
<dbReference type="InterPro" id="IPR036354">
    <property type="entry name" value="Prot_inh_pot1_sf"/>
</dbReference>
<evidence type="ECO:0000256" key="3">
    <source>
        <dbReference type="ARBA" id="ARBA00022900"/>
    </source>
</evidence>
<keyword evidence="2" id="KW-0646">Protease inhibitor</keyword>
<proteinExistence type="inferred from homology"/>
<dbReference type="Gene3D" id="3.30.10.10">
    <property type="entry name" value="Trypsin Inhibitor V, subunit A"/>
    <property type="match status" value="1"/>
</dbReference>
<dbReference type="Pfam" id="PF00280">
    <property type="entry name" value="potato_inhibit"/>
    <property type="match status" value="1"/>
</dbReference>
<accession>A0A1J6KDX5</accession>
<dbReference type="InterPro" id="IPR000864">
    <property type="entry name" value="Prot_inh_pot1"/>
</dbReference>
<dbReference type="PANTHER" id="PTHR33091">
    <property type="entry name" value="PROTEIN, PUTATIVE, EXPRESSED-RELATED"/>
    <property type="match status" value="1"/>
</dbReference>
<dbReference type="Proteomes" id="UP000187609">
    <property type="component" value="Unassembled WGS sequence"/>
</dbReference>
<dbReference type="SMR" id="A0A1J6KDX5"/>
<dbReference type="EMBL" id="MJEQ01003334">
    <property type="protein sequence ID" value="OIT23136.1"/>
    <property type="molecule type" value="Genomic_DNA"/>
</dbReference>
<evidence type="ECO:0000313" key="5">
    <source>
        <dbReference type="Proteomes" id="UP000187609"/>
    </source>
</evidence>
<organism evidence="4 5">
    <name type="scientific">Nicotiana attenuata</name>
    <name type="common">Coyote tobacco</name>
    <dbReference type="NCBI Taxonomy" id="49451"/>
    <lineage>
        <taxon>Eukaryota</taxon>
        <taxon>Viridiplantae</taxon>
        <taxon>Streptophyta</taxon>
        <taxon>Embryophyta</taxon>
        <taxon>Tracheophyta</taxon>
        <taxon>Spermatophyta</taxon>
        <taxon>Magnoliopsida</taxon>
        <taxon>eudicotyledons</taxon>
        <taxon>Gunneridae</taxon>
        <taxon>Pentapetalae</taxon>
        <taxon>asterids</taxon>
        <taxon>lamiids</taxon>
        <taxon>Solanales</taxon>
        <taxon>Solanaceae</taxon>
        <taxon>Nicotianoideae</taxon>
        <taxon>Nicotianeae</taxon>
        <taxon>Nicotiana</taxon>
    </lineage>
</organism>
<sequence>PPCFSCGCTSDKGKVLGDPTRYEWPKLIGIDIVPAKSTIERTNPNVAIIIVLDAHCAHITDFCCDRMFLCSNASGHVRMTPIVG</sequence>
<keyword evidence="5" id="KW-1185">Reference proteome</keyword>
<gene>
    <name evidence="4" type="ORF">A4A49_64800</name>
</gene>
<feature type="non-terminal residue" evidence="4">
    <location>
        <position position="84"/>
    </location>
</feature>
<name>A0A1J6KDX5_NICAT</name>
<evidence type="ECO:0000256" key="1">
    <source>
        <dbReference type="ARBA" id="ARBA00008210"/>
    </source>
</evidence>
<reference evidence="4" key="1">
    <citation type="submission" date="2016-11" db="EMBL/GenBank/DDBJ databases">
        <title>The genome of Nicotiana attenuata.</title>
        <authorList>
            <person name="Xu S."/>
            <person name="Brockmoeller T."/>
            <person name="Gaquerel E."/>
            <person name="Navarro A."/>
            <person name="Kuhl H."/>
            <person name="Gase K."/>
            <person name="Ling Z."/>
            <person name="Zhou W."/>
            <person name="Kreitzer C."/>
            <person name="Stanke M."/>
            <person name="Tang H."/>
            <person name="Lyons E."/>
            <person name="Pandey P."/>
            <person name="Pandey S.P."/>
            <person name="Timmermann B."/>
            <person name="Baldwin I.T."/>
        </authorList>
    </citation>
    <scope>NUCLEOTIDE SEQUENCE [LARGE SCALE GENOMIC DNA]</scope>
    <source>
        <strain evidence="4">UT</strain>
    </source>
</reference>
<dbReference type="GO" id="GO:0004867">
    <property type="term" value="F:serine-type endopeptidase inhibitor activity"/>
    <property type="evidence" value="ECO:0007669"/>
    <property type="project" value="UniProtKB-KW"/>
</dbReference>
<dbReference type="SUPFAM" id="SSF54654">
    <property type="entry name" value="CI-2 family of serine protease inhibitors"/>
    <property type="match status" value="1"/>
</dbReference>
<evidence type="ECO:0000313" key="4">
    <source>
        <dbReference type="EMBL" id="OIT23136.1"/>
    </source>
</evidence>
<evidence type="ECO:0000256" key="2">
    <source>
        <dbReference type="ARBA" id="ARBA00022690"/>
    </source>
</evidence>
<dbReference type="PANTHER" id="PTHR33091:SF99">
    <property type="entry name" value="INHIBITOR OF TRYPSIN_HAGEMAN FACTOR-LIKE PROTEIN-RELATED"/>
    <property type="match status" value="1"/>
</dbReference>
<comment type="caution">
    <text evidence="4">The sequence shown here is derived from an EMBL/GenBank/DDBJ whole genome shotgun (WGS) entry which is preliminary data.</text>
</comment>